<accession>A0AA43QLJ5</accession>
<dbReference type="AlphaFoldDB" id="A0AA43QLJ5"/>
<feature type="site" description="Cleavage; by autolysis" evidence="2">
    <location>
        <begin position="422"/>
        <end position="423"/>
    </location>
</feature>
<feature type="active site" description="Nucleophile" evidence="1">
    <location>
        <position position="423"/>
    </location>
</feature>
<reference evidence="4" key="1">
    <citation type="journal article" date="2023" name="Genome Biol. Evol.">
        <title>First Whole Genome Sequence and Flow Cytometry Genome Size Data for the Lichen-Forming Fungus Ramalina farinacea (Ascomycota).</title>
        <authorList>
            <person name="Llewellyn T."/>
            <person name="Mian S."/>
            <person name="Hill R."/>
            <person name="Leitch I.J."/>
            <person name="Gaya E."/>
        </authorList>
    </citation>
    <scope>NUCLEOTIDE SEQUENCE</scope>
    <source>
        <strain evidence="4">LIQ254RAFAR</strain>
    </source>
</reference>
<evidence type="ECO:0000256" key="3">
    <source>
        <dbReference type="SAM" id="MobiDB-lite"/>
    </source>
</evidence>
<feature type="compositionally biased region" description="Basic and acidic residues" evidence="3">
    <location>
        <begin position="240"/>
        <end position="250"/>
    </location>
</feature>
<dbReference type="FunFam" id="3.60.20.30:FF:000007">
    <property type="entry name" value="Similar to threonine aspartase"/>
    <property type="match status" value="1"/>
</dbReference>
<feature type="compositionally biased region" description="Basic and acidic residues" evidence="3">
    <location>
        <begin position="261"/>
        <end position="279"/>
    </location>
</feature>
<comment type="caution">
    <text evidence="4">The sequence shown here is derived from an EMBL/GenBank/DDBJ whole genome shotgun (WGS) entry which is preliminary data.</text>
</comment>
<dbReference type="SUPFAM" id="SSF56235">
    <property type="entry name" value="N-terminal nucleophile aminohydrolases (Ntn hydrolases)"/>
    <property type="match status" value="1"/>
</dbReference>
<feature type="compositionally biased region" description="Polar residues" evidence="3">
    <location>
        <begin position="607"/>
        <end position="618"/>
    </location>
</feature>
<dbReference type="EMBL" id="JAPUFD010000003">
    <property type="protein sequence ID" value="MDI1486530.1"/>
    <property type="molecule type" value="Genomic_DNA"/>
</dbReference>
<evidence type="ECO:0000313" key="4">
    <source>
        <dbReference type="EMBL" id="MDI1486530.1"/>
    </source>
</evidence>
<dbReference type="InterPro" id="IPR037464">
    <property type="entry name" value="Taspase1"/>
</dbReference>
<feature type="region of interest" description="Disordered" evidence="3">
    <location>
        <begin position="598"/>
        <end position="675"/>
    </location>
</feature>
<dbReference type="Pfam" id="PF01112">
    <property type="entry name" value="Asparaginase_2"/>
    <property type="match status" value="2"/>
</dbReference>
<feature type="compositionally biased region" description="Polar residues" evidence="3">
    <location>
        <begin position="316"/>
        <end position="331"/>
    </location>
</feature>
<evidence type="ECO:0008006" key="6">
    <source>
        <dbReference type="Google" id="ProtNLM"/>
    </source>
</evidence>
<dbReference type="Gene3D" id="3.60.20.30">
    <property type="entry name" value="(Glycosyl)asparaginase"/>
    <property type="match status" value="1"/>
</dbReference>
<gene>
    <name evidence="4" type="ORF">OHK93_005761</name>
</gene>
<feature type="region of interest" description="Disordered" evidence="3">
    <location>
        <begin position="240"/>
        <end position="405"/>
    </location>
</feature>
<dbReference type="CDD" id="cd04514">
    <property type="entry name" value="Taspase1_like"/>
    <property type="match status" value="1"/>
</dbReference>
<organism evidence="4 5">
    <name type="scientific">Ramalina farinacea</name>
    <dbReference type="NCBI Taxonomy" id="258253"/>
    <lineage>
        <taxon>Eukaryota</taxon>
        <taxon>Fungi</taxon>
        <taxon>Dikarya</taxon>
        <taxon>Ascomycota</taxon>
        <taxon>Pezizomycotina</taxon>
        <taxon>Lecanoromycetes</taxon>
        <taxon>OSLEUM clade</taxon>
        <taxon>Lecanoromycetidae</taxon>
        <taxon>Lecanorales</taxon>
        <taxon>Lecanorineae</taxon>
        <taxon>Ramalinaceae</taxon>
        <taxon>Ramalina</taxon>
    </lineage>
</organism>
<feature type="compositionally biased region" description="Acidic residues" evidence="3">
    <location>
        <begin position="334"/>
        <end position="346"/>
    </location>
</feature>
<dbReference type="GO" id="GO:0051604">
    <property type="term" value="P:protein maturation"/>
    <property type="evidence" value="ECO:0007669"/>
    <property type="project" value="TreeGrafter"/>
</dbReference>
<feature type="compositionally biased region" description="Polar residues" evidence="3">
    <location>
        <begin position="650"/>
        <end position="675"/>
    </location>
</feature>
<dbReference type="PANTHER" id="PTHR10188">
    <property type="entry name" value="L-ASPARAGINASE"/>
    <property type="match status" value="1"/>
</dbReference>
<proteinExistence type="predicted"/>
<sequence>MALNPGSDLSAKRLEITALLNKLSLRQRTIDSTMPLTSHPPCKPLPGNLANSHDHFPQLDGPIELEGRRKRLGGDVCLVFVHAGAGYHSVQNERTHLAACEDASRSAMTFLNNGSTAVEAVEMAIKVLEDKEITNAGFGSNLTMDGTVECDATIVDHYGRSGAVGAIGCVRNPIHVARLVLEQSNRPLSLRRVPPNLLVGQGATDFAAESGVPVLHPGLLISPAADERFRRWTGELHRATPVGKTEEDARGLNVDSTTQGDKNEDERQDCPKSELDHCWNESQPYSPTLRAVDKVPLAGNGNASDSSHQSKKRRLYSSNDAGTDGQESVRSVENDDEDSDTDDEPPWDPLPEAYQRQHLRRHTYFPTDSSSDTPGCEDDSFPAVPPPTRAESPSLQGNPLDGHGSLAQETLSSVLRDDDITDTVGAIAIDCFGNIAAGSSSGGIGMKHAGRVGPAALVGIGSAVVPIDPSDREKACVATVTSGTGEHMATTLAAGSCANRLYTSTYRGRAGGSESTDEDNAIRSFVERDFMGHPSVKNSHSTGAIGVLGVKKTVDGVTLYFAHNTDSFAVASMANEDKEPRSVMSRSKGNGKVVTGCRRVRHRGYTSIRNHTWPSNPDKTLGPFYETPTPPKSTTKKRPSKNKPSKAKTNGEQPSKDTSAGSTATPIPSVTTNGS</sequence>
<protein>
    <recommendedName>
        <fullName evidence="6">Asparaginase 2</fullName>
    </recommendedName>
</protein>
<dbReference type="GO" id="GO:0005737">
    <property type="term" value="C:cytoplasm"/>
    <property type="evidence" value="ECO:0007669"/>
    <property type="project" value="TreeGrafter"/>
</dbReference>
<dbReference type="InterPro" id="IPR000246">
    <property type="entry name" value="Peptidase_T2"/>
</dbReference>
<feature type="compositionally biased region" description="Basic residues" evidence="3">
    <location>
        <begin position="634"/>
        <end position="646"/>
    </location>
</feature>
<evidence type="ECO:0000313" key="5">
    <source>
        <dbReference type="Proteomes" id="UP001161017"/>
    </source>
</evidence>
<dbReference type="GO" id="GO:0004298">
    <property type="term" value="F:threonine-type endopeptidase activity"/>
    <property type="evidence" value="ECO:0007669"/>
    <property type="project" value="InterPro"/>
</dbReference>
<name>A0AA43QLJ5_9LECA</name>
<evidence type="ECO:0000256" key="1">
    <source>
        <dbReference type="PIRSR" id="PIRSR600246-1"/>
    </source>
</evidence>
<keyword evidence="5" id="KW-1185">Reference proteome</keyword>
<dbReference type="Proteomes" id="UP001161017">
    <property type="component" value="Unassembled WGS sequence"/>
</dbReference>
<dbReference type="PANTHER" id="PTHR10188:SF8">
    <property type="entry name" value="THREONINE ASPARTASE 1"/>
    <property type="match status" value="1"/>
</dbReference>
<dbReference type="InterPro" id="IPR029055">
    <property type="entry name" value="Ntn_hydrolases_N"/>
</dbReference>
<evidence type="ECO:0000256" key="2">
    <source>
        <dbReference type="PIRSR" id="PIRSR600246-3"/>
    </source>
</evidence>